<dbReference type="PROSITE" id="PS51421">
    <property type="entry name" value="RAS"/>
    <property type="match status" value="1"/>
</dbReference>
<dbReference type="EMBL" id="WKFB01000831">
    <property type="protein sequence ID" value="KAF6717467.1"/>
    <property type="molecule type" value="Genomic_DNA"/>
</dbReference>
<dbReference type="InterPro" id="IPR005225">
    <property type="entry name" value="Small_GTP-bd"/>
</dbReference>
<name>A0A834F3Y0_ORYME</name>
<evidence type="ECO:0000256" key="2">
    <source>
        <dbReference type="ARBA" id="ARBA00022741"/>
    </source>
</evidence>
<evidence type="ECO:0000256" key="3">
    <source>
        <dbReference type="ARBA" id="ARBA00023134"/>
    </source>
</evidence>
<keyword evidence="3" id="KW-0342">GTP-binding</keyword>
<dbReference type="SUPFAM" id="SSF52540">
    <property type="entry name" value="P-loop containing nucleoside triphosphate hydrolases"/>
    <property type="match status" value="1"/>
</dbReference>
<dbReference type="Proteomes" id="UP000646548">
    <property type="component" value="Unassembled WGS sequence"/>
</dbReference>
<reference evidence="4" key="1">
    <citation type="journal article" name="BMC Genomics">
        <title>Long-read sequencing and de novo genome assembly of marine medaka (Oryzias melastigma).</title>
        <authorList>
            <person name="Liang P."/>
            <person name="Saqib H.S.A."/>
            <person name="Ni X."/>
            <person name="Shen Y."/>
        </authorList>
    </citation>
    <scope>NUCLEOTIDE SEQUENCE</scope>
    <source>
        <strain evidence="4">Bigg-433</strain>
    </source>
</reference>
<evidence type="ECO:0000313" key="5">
    <source>
        <dbReference type="Proteomes" id="UP000646548"/>
    </source>
</evidence>
<dbReference type="PANTHER" id="PTHR24072">
    <property type="entry name" value="RHO FAMILY GTPASE"/>
    <property type="match status" value="1"/>
</dbReference>
<dbReference type="InterPro" id="IPR027417">
    <property type="entry name" value="P-loop_NTPase"/>
</dbReference>
<dbReference type="SMART" id="SM00173">
    <property type="entry name" value="RAS"/>
    <property type="match status" value="1"/>
</dbReference>
<dbReference type="InterPro" id="IPR001806">
    <property type="entry name" value="Small_GTPase"/>
</dbReference>
<dbReference type="AlphaFoldDB" id="A0A834F3Y0"/>
<proteinExistence type="inferred from homology"/>
<dbReference type="SMART" id="SM00175">
    <property type="entry name" value="RAB"/>
    <property type="match status" value="1"/>
</dbReference>
<dbReference type="NCBIfam" id="TIGR00231">
    <property type="entry name" value="small_GTP"/>
    <property type="match status" value="1"/>
</dbReference>
<evidence type="ECO:0000256" key="1">
    <source>
        <dbReference type="ARBA" id="ARBA00010142"/>
    </source>
</evidence>
<dbReference type="PROSITE" id="PS51420">
    <property type="entry name" value="RHO"/>
    <property type="match status" value="1"/>
</dbReference>
<dbReference type="PRINTS" id="PR00449">
    <property type="entry name" value="RASTRNSFRMNG"/>
</dbReference>
<keyword evidence="2" id="KW-0547">Nucleotide-binding</keyword>
<dbReference type="GO" id="GO:0007264">
    <property type="term" value="P:small GTPase-mediated signal transduction"/>
    <property type="evidence" value="ECO:0007669"/>
    <property type="project" value="InterPro"/>
</dbReference>
<dbReference type="SMART" id="SM00174">
    <property type="entry name" value="RHO"/>
    <property type="match status" value="1"/>
</dbReference>
<dbReference type="InterPro" id="IPR003578">
    <property type="entry name" value="Small_GTPase_Rho"/>
</dbReference>
<sequence length="176" mass="19724">MARMQTENRRGTLTSKSLKRFSCGELQTIKCVAVGDSCVGKTSLLVTYTSNSFPEQYIPTVFDEYLSEVLLDGRPVSLHLWDTGGRPDNDKLRPLSHAETDVFLLCFSLVSPASFDNVCAKWYLEVRHHCPNTPIILVGTKLDLRDDKETTDKLKEKKLSPITYPQGLAMAKQIGN</sequence>
<evidence type="ECO:0000313" key="4">
    <source>
        <dbReference type="EMBL" id="KAF6717467.1"/>
    </source>
</evidence>
<protein>
    <submittedName>
        <fullName evidence="4">Ras-related C3 botulinum toxin substrate 1</fullName>
    </submittedName>
</protein>
<dbReference type="GO" id="GO:0005525">
    <property type="term" value="F:GTP binding"/>
    <property type="evidence" value="ECO:0007669"/>
    <property type="project" value="UniProtKB-KW"/>
</dbReference>
<dbReference type="GO" id="GO:0003924">
    <property type="term" value="F:GTPase activity"/>
    <property type="evidence" value="ECO:0007669"/>
    <property type="project" value="InterPro"/>
</dbReference>
<organism evidence="4 5">
    <name type="scientific">Oryzias melastigma</name>
    <name type="common">Marine medaka</name>
    <dbReference type="NCBI Taxonomy" id="30732"/>
    <lineage>
        <taxon>Eukaryota</taxon>
        <taxon>Metazoa</taxon>
        <taxon>Chordata</taxon>
        <taxon>Craniata</taxon>
        <taxon>Vertebrata</taxon>
        <taxon>Euteleostomi</taxon>
        <taxon>Actinopterygii</taxon>
        <taxon>Neopterygii</taxon>
        <taxon>Teleostei</taxon>
        <taxon>Neoteleostei</taxon>
        <taxon>Acanthomorphata</taxon>
        <taxon>Ovalentaria</taxon>
        <taxon>Atherinomorphae</taxon>
        <taxon>Beloniformes</taxon>
        <taxon>Adrianichthyidae</taxon>
        <taxon>Oryziinae</taxon>
        <taxon>Oryzias</taxon>
    </lineage>
</organism>
<dbReference type="PROSITE" id="PS51419">
    <property type="entry name" value="RAB"/>
    <property type="match status" value="1"/>
</dbReference>
<dbReference type="Gene3D" id="3.40.50.300">
    <property type="entry name" value="P-loop containing nucleotide triphosphate hydrolases"/>
    <property type="match status" value="1"/>
</dbReference>
<dbReference type="FunFam" id="3.40.50.300:FF:001179">
    <property type="entry name" value="Rho family GTPase"/>
    <property type="match status" value="1"/>
</dbReference>
<gene>
    <name evidence="4" type="ORF">FQA47_005597</name>
</gene>
<comment type="caution">
    <text evidence="4">The sequence shown here is derived from an EMBL/GenBank/DDBJ whole genome shotgun (WGS) entry which is preliminary data.</text>
</comment>
<accession>A0A834F3Y0</accession>
<comment type="similarity">
    <text evidence="1">Belongs to the small GTPase superfamily. Rho family.</text>
</comment>
<dbReference type="Pfam" id="PF00071">
    <property type="entry name" value="Ras"/>
    <property type="match status" value="1"/>
</dbReference>